<feature type="domain" description="Phospholipase/carboxylesterase/thioesterase" evidence="3">
    <location>
        <begin position="11"/>
        <end position="209"/>
    </location>
</feature>
<evidence type="ECO:0000313" key="4">
    <source>
        <dbReference type="EMBL" id="HEC05895.1"/>
    </source>
</evidence>
<comment type="caution">
    <text evidence="4">The sequence shown here is derived from an EMBL/GenBank/DDBJ whole genome shotgun (WGS) entry which is preliminary data.</text>
</comment>
<evidence type="ECO:0000256" key="2">
    <source>
        <dbReference type="ARBA" id="ARBA00022801"/>
    </source>
</evidence>
<dbReference type="InterPro" id="IPR050565">
    <property type="entry name" value="LYPA1-2/EST-like"/>
</dbReference>
<dbReference type="InterPro" id="IPR029058">
    <property type="entry name" value="AB_hydrolase_fold"/>
</dbReference>
<accession>A0A831RVI9</accession>
<sequence length="221" mass="24670">MEYPPCVEIDPPGPARCSVIWLHGLGADGNDFLPLLPQLRIPGELGLRFVFPNAPRQPVTVNNGYVMPAWYDIHGMDLLARIDVDGILRSTDYLLKLVDEETDRGIPPENILLAGFSQGGVIALAAALRSDQPLAGVMALSTYLPRALPLDSPVPRHIFQAHGRMDDVVPWQAARDARERLKDMGHQVEWHEYDMAHSLCAEEVTDMRAWMMGRLLEPHHS</sequence>
<dbReference type="PANTHER" id="PTHR10655">
    <property type="entry name" value="LYSOPHOSPHOLIPASE-RELATED"/>
    <property type="match status" value="1"/>
</dbReference>
<protein>
    <submittedName>
        <fullName evidence="4">Carboxylesterase</fullName>
    </submittedName>
</protein>
<proteinExistence type="inferred from homology"/>
<dbReference type="Gene3D" id="3.40.50.1820">
    <property type="entry name" value="alpha/beta hydrolase"/>
    <property type="match status" value="1"/>
</dbReference>
<organism evidence="4">
    <name type="scientific">Thiolapillus brandeum</name>
    <dbReference type="NCBI Taxonomy" id="1076588"/>
    <lineage>
        <taxon>Bacteria</taxon>
        <taxon>Pseudomonadati</taxon>
        <taxon>Pseudomonadota</taxon>
        <taxon>Gammaproteobacteria</taxon>
        <taxon>Chromatiales</taxon>
        <taxon>Sedimenticolaceae</taxon>
        <taxon>Thiolapillus</taxon>
    </lineage>
</organism>
<comment type="similarity">
    <text evidence="1">Belongs to the AB hydrolase superfamily. AB hydrolase 2 family.</text>
</comment>
<evidence type="ECO:0000259" key="3">
    <source>
        <dbReference type="Pfam" id="PF02230"/>
    </source>
</evidence>
<dbReference type="Proteomes" id="UP000886339">
    <property type="component" value="Unassembled WGS sequence"/>
</dbReference>
<dbReference type="GO" id="GO:0016787">
    <property type="term" value="F:hydrolase activity"/>
    <property type="evidence" value="ECO:0007669"/>
    <property type="project" value="UniProtKB-KW"/>
</dbReference>
<gene>
    <name evidence="4" type="ORF">ENJ12_03535</name>
</gene>
<name>A0A831RVI9_9GAMM</name>
<dbReference type="EMBL" id="DRLF01000132">
    <property type="protein sequence ID" value="HEC05895.1"/>
    <property type="molecule type" value="Genomic_DNA"/>
</dbReference>
<dbReference type="InterPro" id="IPR003140">
    <property type="entry name" value="PLipase/COase/thioEstase"/>
</dbReference>
<dbReference type="Pfam" id="PF02230">
    <property type="entry name" value="Abhydrolase_2"/>
    <property type="match status" value="1"/>
</dbReference>
<dbReference type="SUPFAM" id="SSF53474">
    <property type="entry name" value="alpha/beta-Hydrolases"/>
    <property type="match status" value="1"/>
</dbReference>
<dbReference type="AlphaFoldDB" id="A0A831RVI9"/>
<reference evidence="4" key="1">
    <citation type="journal article" date="2020" name="mSystems">
        <title>Genome- and Community-Level Interaction Insights into Carbon Utilization and Element Cycling Functions of Hydrothermarchaeota in Hydrothermal Sediment.</title>
        <authorList>
            <person name="Zhou Z."/>
            <person name="Liu Y."/>
            <person name="Xu W."/>
            <person name="Pan J."/>
            <person name="Luo Z.H."/>
            <person name="Li M."/>
        </authorList>
    </citation>
    <scope>NUCLEOTIDE SEQUENCE [LARGE SCALE GENOMIC DNA]</scope>
    <source>
        <strain evidence="4">HyVt-458</strain>
    </source>
</reference>
<dbReference type="PANTHER" id="PTHR10655:SF17">
    <property type="entry name" value="LYSOPHOSPHOLIPASE-LIKE PROTEIN 1"/>
    <property type="match status" value="1"/>
</dbReference>
<keyword evidence="2" id="KW-0378">Hydrolase</keyword>
<evidence type="ECO:0000256" key="1">
    <source>
        <dbReference type="ARBA" id="ARBA00006499"/>
    </source>
</evidence>